<reference evidence="3 4" key="1">
    <citation type="submission" date="2019-02" db="EMBL/GenBank/DDBJ databases">
        <title>Deep-cultivation of Planctomycetes and their phenomic and genomic characterization uncovers novel biology.</title>
        <authorList>
            <person name="Wiegand S."/>
            <person name="Jogler M."/>
            <person name="Boedeker C."/>
            <person name="Pinto D."/>
            <person name="Vollmers J."/>
            <person name="Rivas-Marin E."/>
            <person name="Kohn T."/>
            <person name="Peeters S.H."/>
            <person name="Heuer A."/>
            <person name="Rast P."/>
            <person name="Oberbeckmann S."/>
            <person name="Bunk B."/>
            <person name="Jeske O."/>
            <person name="Meyerdierks A."/>
            <person name="Storesund J.E."/>
            <person name="Kallscheuer N."/>
            <person name="Luecker S."/>
            <person name="Lage O.M."/>
            <person name="Pohl T."/>
            <person name="Merkel B.J."/>
            <person name="Hornburger P."/>
            <person name="Mueller R.-W."/>
            <person name="Bruemmer F."/>
            <person name="Labrenz M."/>
            <person name="Spormann A.M."/>
            <person name="Op den Camp H."/>
            <person name="Overmann J."/>
            <person name="Amann R."/>
            <person name="Jetten M.S.M."/>
            <person name="Mascher T."/>
            <person name="Medema M.H."/>
            <person name="Devos D.P."/>
            <person name="Kaster A.-K."/>
            <person name="Ovreas L."/>
            <person name="Rohde M."/>
            <person name="Galperin M.Y."/>
            <person name="Jogler C."/>
        </authorList>
    </citation>
    <scope>NUCLEOTIDE SEQUENCE [LARGE SCALE GENOMIC DNA]</scope>
    <source>
        <strain evidence="3 4">ETA_A8</strain>
    </source>
</reference>
<keyword evidence="4" id="KW-1185">Reference proteome</keyword>
<dbReference type="OrthoDB" id="278280at2"/>
<evidence type="ECO:0000256" key="1">
    <source>
        <dbReference type="SAM" id="MobiDB-lite"/>
    </source>
</evidence>
<dbReference type="EMBL" id="CP036274">
    <property type="protein sequence ID" value="QDU26153.1"/>
    <property type="molecule type" value="Genomic_DNA"/>
</dbReference>
<organism evidence="3 4">
    <name type="scientific">Anatilimnocola aggregata</name>
    <dbReference type="NCBI Taxonomy" id="2528021"/>
    <lineage>
        <taxon>Bacteria</taxon>
        <taxon>Pseudomonadati</taxon>
        <taxon>Planctomycetota</taxon>
        <taxon>Planctomycetia</taxon>
        <taxon>Pirellulales</taxon>
        <taxon>Pirellulaceae</taxon>
        <taxon>Anatilimnocola</taxon>
    </lineage>
</organism>
<sequence>MTDRERTLAIVVGVCVAIVTLWFISGYYTSAVSYRTGQISSLDSQLKKQRLAVTETMKAAKKLSEYEARSLPPDTALARSAYQHWLLTKLEDAGLRDQVVSPSGQRPTGDIFVQQTFTVNGKGRYEQIVKLLYDIYRVDLLHRVSRVSIKPIKDSKELDLQLTLDALSLRSAAPANDLTERPSQRLKLAKLEDYQNSIVGRNIFAPPNTVPRLSGLGRQRGTTNRSLEISAKATDPDPLDVVNFELIKSASKDARLDANGRFSWTPRKAGEYEFEIAVRDDNFPPRISTEKLIVTVTDPPPPPREVPRPPPPPVDDEPKLAFDNAKHTVLSAIISVGAEGEIWLYVRPTAQLLKLHEGEAFEIGSVKGTVREILDNEFVYESNNKKTKGKHLRVSKGENLEQATVMPVAAAIEVPAAIPPANSVPDNSLPAVPTSEGTSGPDQKSEVKADLPAEESASDAVPAVKAEANPPEVPETEETK</sequence>
<gene>
    <name evidence="3" type="ORF">ETAA8_12270</name>
</gene>
<feature type="transmembrane region" description="Helical" evidence="2">
    <location>
        <begin position="7"/>
        <end position="28"/>
    </location>
</feature>
<dbReference type="Proteomes" id="UP000315017">
    <property type="component" value="Chromosome"/>
</dbReference>
<evidence type="ECO:0008006" key="5">
    <source>
        <dbReference type="Google" id="ProtNLM"/>
    </source>
</evidence>
<dbReference type="AlphaFoldDB" id="A0A517Y7D7"/>
<dbReference type="InterPro" id="IPR014717">
    <property type="entry name" value="Transl_elong_EF1B/ribsomal_bS6"/>
</dbReference>
<dbReference type="KEGG" id="aagg:ETAA8_12270"/>
<keyword evidence="2" id="KW-0472">Membrane</keyword>
<proteinExistence type="predicted"/>
<evidence type="ECO:0000313" key="3">
    <source>
        <dbReference type="EMBL" id="QDU26153.1"/>
    </source>
</evidence>
<name>A0A517Y7D7_9BACT</name>
<feature type="region of interest" description="Disordered" evidence="1">
    <location>
        <begin position="296"/>
        <end position="315"/>
    </location>
</feature>
<keyword evidence="2" id="KW-1133">Transmembrane helix</keyword>
<accession>A0A517Y7D7</accession>
<dbReference type="Gene3D" id="3.30.70.60">
    <property type="match status" value="1"/>
</dbReference>
<evidence type="ECO:0000313" key="4">
    <source>
        <dbReference type="Proteomes" id="UP000315017"/>
    </source>
</evidence>
<keyword evidence="2" id="KW-0812">Transmembrane</keyword>
<evidence type="ECO:0000256" key="2">
    <source>
        <dbReference type="SAM" id="Phobius"/>
    </source>
</evidence>
<protein>
    <recommendedName>
        <fullName evidence="5">Cadherin domain-containing protein</fullName>
    </recommendedName>
</protein>
<feature type="compositionally biased region" description="Pro residues" evidence="1">
    <location>
        <begin position="298"/>
        <end position="313"/>
    </location>
</feature>
<feature type="region of interest" description="Disordered" evidence="1">
    <location>
        <begin position="421"/>
        <end position="480"/>
    </location>
</feature>
<dbReference type="RefSeq" id="WP_145086262.1">
    <property type="nucleotide sequence ID" value="NZ_CP036274.1"/>
</dbReference>